<feature type="region of interest" description="Disordered" evidence="5">
    <location>
        <begin position="1"/>
        <end position="26"/>
    </location>
</feature>
<feature type="transmembrane region" description="Helical" evidence="6">
    <location>
        <begin position="401"/>
        <end position="424"/>
    </location>
</feature>
<feature type="transmembrane region" description="Helical" evidence="6">
    <location>
        <begin position="46"/>
        <end position="68"/>
    </location>
</feature>
<keyword evidence="4 6" id="KW-0472">Membrane</keyword>
<evidence type="ECO:0000313" key="9">
    <source>
        <dbReference type="Proteomes" id="UP000654075"/>
    </source>
</evidence>
<keyword evidence="9" id="KW-1185">Reference proteome</keyword>
<dbReference type="Gene3D" id="1.20.1250.20">
    <property type="entry name" value="MFS general substrate transporter like domains"/>
    <property type="match status" value="1"/>
</dbReference>
<dbReference type="InterPro" id="IPR036259">
    <property type="entry name" value="MFS_trans_sf"/>
</dbReference>
<feature type="domain" description="Major facilitator superfamily (MFS) profile" evidence="7">
    <location>
        <begin position="38"/>
        <end position="456"/>
    </location>
</feature>
<feature type="transmembrane region" description="Helical" evidence="6">
    <location>
        <begin position="266"/>
        <end position="284"/>
    </location>
</feature>
<dbReference type="Proteomes" id="UP000654075">
    <property type="component" value="Unassembled WGS sequence"/>
</dbReference>
<feature type="transmembrane region" description="Helical" evidence="6">
    <location>
        <begin position="341"/>
        <end position="360"/>
    </location>
</feature>
<evidence type="ECO:0000313" key="8">
    <source>
        <dbReference type="EMBL" id="CAE8583853.1"/>
    </source>
</evidence>
<evidence type="ECO:0000256" key="4">
    <source>
        <dbReference type="ARBA" id="ARBA00023136"/>
    </source>
</evidence>
<dbReference type="GO" id="GO:0046943">
    <property type="term" value="F:carboxylic acid transmembrane transporter activity"/>
    <property type="evidence" value="ECO:0007669"/>
    <property type="project" value="TreeGrafter"/>
</dbReference>
<comment type="subcellular location">
    <subcellularLocation>
        <location evidence="1">Membrane</location>
        <topology evidence="1">Multi-pass membrane protein</topology>
    </subcellularLocation>
</comment>
<evidence type="ECO:0000256" key="1">
    <source>
        <dbReference type="ARBA" id="ARBA00004141"/>
    </source>
</evidence>
<comment type="caution">
    <text evidence="8">The sequence shown here is derived from an EMBL/GenBank/DDBJ whole genome shotgun (WGS) entry which is preliminary data.</text>
</comment>
<sequence length="470" mass="49059">MSAPDCPSSRTADEQTPLVQTQSGGQTQSGAALATLRLLGASSAGLVADGYDLCVINLVMALLATLYPESMGPLGQGLAVSMTMLGVIIGMMYFGTVADMVGRKKASLCTASFTVLGAVLSSCVTDAPGYGGMAVQLAVCRFILGLGIGGEYPLSAAIGTEVSFNKGGNLICSRKQLLIANMAMFNFGTILQAVLVIVLVDTALPLEYVWRLALLGGMVPSVTAIIFRITMEEPVSPELADSNSGRREASSFAGNFSEIFAEKKHVLFGACLSWMLFNAVNYSLMSFSHVLCEDIFEVDRKNDSLHKIIHLDAMYALTLAFCGMCAQLALVCIGELSNRSLQFFSFAGASFLIALSAVLLPRDLMALEVAIQLVLVCCMSMLGVATYLVPTENFPASVRATCVGIAAASGKFGALIGTSLFPVAVASFGLQAVLLGGAFIMLSGCVVTSLFTPEGTSTSEKGSASSSKVA</sequence>
<dbReference type="PANTHER" id="PTHR23508:SF10">
    <property type="entry name" value="CARBOXYLIC ACID TRANSPORTER PROTEIN HOMOLOG"/>
    <property type="match status" value="1"/>
</dbReference>
<evidence type="ECO:0000256" key="6">
    <source>
        <dbReference type="SAM" id="Phobius"/>
    </source>
</evidence>
<dbReference type="AlphaFoldDB" id="A0A813DBJ3"/>
<evidence type="ECO:0000256" key="3">
    <source>
        <dbReference type="ARBA" id="ARBA00022989"/>
    </source>
</evidence>
<proteinExistence type="predicted"/>
<feature type="transmembrane region" description="Helical" evidence="6">
    <location>
        <begin position="366"/>
        <end position="389"/>
    </location>
</feature>
<feature type="transmembrane region" description="Helical" evidence="6">
    <location>
        <begin position="74"/>
        <end position="95"/>
    </location>
</feature>
<keyword evidence="2 6" id="KW-0812">Transmembrane</keyword>
<protein>
    <recommendedName>
        <fullName evidence="7">Major facilitator superfamily (MFS) profile domain-containing protein</fullName>
    </recommendedName>
</protein>
<feature type="transmembrane region" description="Helical" evidence="6">
    <location>
        <begin position="208"/>
        <end position="227"/>
    </location>
</feature>
<dbReference type="Pfam" id="PF00083">
    <property type="entry name" value="Sugar_tr"/>
    <property type="match status" value="1"/>
</dbReference>
<name>A0A813DBJ3_POLGL</name>
<dbReference type="InterPro" id="IPR020846">
    <property type="entry name" value="MFS_dom"/>
</dbReference>
<evidence type="ECO:0000256" key="2">
    <source>
        <dbReference type="ARBA" id="ARBA00022692"/>
    </source>
</evidence>
<dbReference type="EMBL" id="CAJNNV010000908">
    <property type="protein sequence ID" value="CAE8583853.1"/>
    <property type="molecule type" value="Genomic_DNA"/>
</dbReference>
<dbReference type="PANTHER" id="PTHR23508">
    <property type="entry name" value="CARBOXYLIC ACID TRANSPORTER PROTEIN HOMOLOG"/>
    <property type="match status" value="1"/>
</dbReference>
<evidence type="ECO:0000256" key="5">
    <source>
        <dbReference type="SAM" id="MobiDB-lite"/>
    </source>
</evidence>
<feature type="transmembrane region" description="Helical" evidence="6">
    <location>
        <begin position="313"/>
        <end position="334"/>
    </location>
</feature>
<dbReference type="OrthoDB" id="433512at2759"/>
<dbReference type="InterPro" id="IPR005828">
    <property type="entry name" value="MFS_sugar_transport-like"/>
</dbReference>
<feature type="transmembrane region" description="Helical" evidence="6">
    <location>
        <begin position="183"/>
        <end position="202"/>
    </location>
</feature>
<keyword evidence="3 6" id="KW-1133">Transmembrane helix</keyword>
<dbReference type="GO" id="GO:0005886">
    <property type="term" value="C:plasma membrane"/>
    <property type="evidence" value="ECO:0007669"/>
    <property type="project" value="TreeGrafter"/>
</dbReference>
<dbReference type="SUPFAM" id="SSF103473">
    <property type="entry name" value="MFS general substrate transporter"/>
    <property type="match status" value="1"/>
</dbReference>
<feature type="transmembrane region" description="Helical" evidence="6">
    <location>
        <begin position="430"/>
        <end position="451"/>
    </location>
</feature>
<accession>A0A813DBJ3</accession>
<dbReference type="PROSITE" id="PS50850">
    <property type="entry name" value="MFS"/>
    <property type="match status" value="1"/>
</dbReference>
<gene>
    <name evidence="8" type="ORF">PGLA1383_LOCUS2804</name>
</gene>
<organism evidence="8 9">
    <name type="scientific">Polarella glacialis</name>
    <name type="common">Dinoflagellate</name>
    <dbReference type="NCBI Taxonomy" id="89957"/>
    <lineage>
        <taxon>Eukaryota</taxon>
        <taxon>Sar</taxon>
        <taxon>Alveolata</taxon>
        <taxon>Dinophyceae</taxon>
        <taxon>Suessiales</taxon>
        <taxon>Suessiaceae</taxon>
        <taxon>Polarella</taxon>
    </lineage>
</organism>
<reference evidence="8" key="1">
    <citation type="submission" date="2021-02" db="EMBL/GenBank/DDBJ databases">
        <authorList>
            <person name="Dougan E. K."/>
            <person name="Rhodes N."/>
            <person name="Thang M."/>
            <person name="Chan C."/>
        </authorList>
    </citation>
    <scope>NUCLEOTIDE SEQUENCE</scope>
</reference>
<evidence type="ECO:0000259" key="7">
    <source>
        <dbReference type="PROSITE" id="PS50850"/>
    </source>
</evidence>